<dbReference type="GO" id="GO:0005829">
    <property type="term" value="C:cytosol"/>
    <property type="evidence" value="ECO:0007669"/>
    <property type="project" value="TreeGrafter"/>
</dbReference>
<accession>A0AAW1JE36</accession>
<evidence type="ECO:0000313" key="3">
    <source>
        <dbReference type="Proteomes" id="UP001458880"/>
    </source>
</evidence>
<gene>
    <name evidence="2" type="ORF">QE152_g30498</name>
</gene>
<reference evidence="2 3" key="1">
    <citation type="journal article" date="2024" name="BMC Genomics">
        <title>De novo assembly and annotation of Popillia japonica's genome with initial clues to its potential as an invasive pest.</title>
        <authorList>
            <person name="Cucini C."/>
            <person name="Boschi S."/>
            <person name="Funari R."/>
            <person name="Cardaioli E."/>
            <person name="Iannotti N."/>
            <person name="Marturano G."/>
            <person name="Paoli F."/>
            <person name="Bruttini M."/>
            <person name="Carapelli A."/>
            <person name="Frati F."/>
            <person name="Nardi F."/>
        </authorList>
    </citation>
    <scope>NUCLEOTIDE SEQUENCE [LARGE SCALE GENOMIC DNA]</scope>
    <source>
        <strain evidence="2">DMR45628</strain>
    </source>
</reference>
<proteinExistence type="inferred from homology"/>
<evidence type="ECO:0000313" key="2">
    <source>
        <dbReference type="EMBL" id="KAK9701578.1"/>
    </source>
</evidence>
<dbReference type="CDD" id="cd00448">
    <property type="entry name" value="YjgF_YER057c_UK114_family"/>
    <property type="match status" value="1"/>
</dbReference>
<dbReference type="InterPro" id="IPR006175">
    <property type="entry name" value="YjgF/YER057c/UK114"/>
</dbReference>
<dbReference type="FunFam" id="3.30.1330.40:FF:000001">
    <property type="entry name" value="L-PSP family endoribonuclease"/>
    <property type="match status" value="1"/>
</dbReference>
<comment type="similarity">
    <text evidence="1">Belongs to the RutC family.</text>
</comment>
<dbReference type="SUPFAM" id="SSF55298">
    <property type="entry name" value="YjgF-like"/>
    <property type="match status" value="1"/>
</dbReference>
<dbReference type="Proteomes" id="UP001458880">
    <property type="component" value="Unassembled WGS sequence"/>
</dbReference>
<dbReference type="Pfam" id="PF01042">
    <property type="entry name" value="Ribonuc_L-PSP"/>
    <property type="match status" value="1"/>
</dbReference>
<keyword evidence="3" id="KW-1185">Reference proteome</keyword>
<organism evidence="2 3">
    <name type="scientific">Popillia japonica</name>
    <name type="common">Japanese beetle</name>
    <dbReference type="NCBI Taxonomy" id="7064"/>
    <lineage>
        <taxon>Eukaryota</taxon>
        <taxon>Metazoa</taxon>
        <taxon>Ecdysozoa</taxon>
        <taxon>Arthropoda</taxon>
        <taxon>Hexapoda</taxon>
        <taxon>Insecta</taxon>
        <taxon>Pterygota</taxon>
        <taxon>Neoptera</taxon>
        <taxon>Endopterygota</taxon>
        <taxon>Coleoptera</taxon>
        <taxon>Polyphaga</taxon>
        <taxon>Scarabaeiformia</taxon>
        <taxon>Scarabaeidae</taxon>
        <taxon>Rutelinae</taxon>
        <taxon>Popillia</taxon>
    </lineage>
</organism>
<sequence>MSTIIRRIIATVKAPKPVGPYNQAVALDRTVYFSGVLGLNKDSMKLVDGGAVAEARQALQNLGQLLEAADSSYDKVVKTNIFLTDMNDFSAVNEIYKESVNEIYKEYFKKDFPARSTFQVSKLPLGATVEIEAIAASGNVKTV</sequence>
<dbReference type="AlphaFoldDB" id="A0AAW1JE36"/>
<dbReference type="PROSITE" id="PS01094">
    <property type="entry name" value="UPF0076"/>
    <property type="match status" value="1"/>
</dbReference>
<dbReference type="PANTHER" id="PTHR11803">
    <property type="entry name" value="2-IMINOBUTANOATE/2-IMINOPROPANOATE DEAMINASE RIDA"/>
    <property type="match status" value="1"/>
</dbReference>
<dbReference type="InterPro" id="IPR019897">
    <property type="entry name" value="RidA_CS"/>
</dbReference>
<dbReference type="EMBL" id="JASPKY010000411">
    <property type="protein sequence ID" value="KAK9701578.1"/>
    <property type="molecule type" value="Genomic_DNA"/>
</dbReference>
<dbReference type="GO" id="GO:0019239">
    <property type="term" value="F:deaminase activity"/>
    <property type="evidence" value="ECO:0007669"/>
    <property type="project" value="TreeGrafter"/>
</dbReference>
<evidence type="ECO:0000256" key="1">
    <source>
        <dbReference type="ARBA" id="ARBA00010552"/>
    </source>
</evidence>
<dbReference type="PANTHER" id="PTHR11803:SF39">
    <property type="entry name" value="2-IMINOBUTANOATE_2-IMINOPROPANOATE DEAMINASE"/>
    <property type="match status" value="1"/>
</dbReference>
<dbReference type="GO" id="GO:0005739">
    <property type="term" value="C:mitochondrion"/>
    <property type="evidence" value="ECO:0007669"/>
    <property type="project" value="TreeGrafter"/>
</dbReference>
<dbReference type="Gene3D" id="3.30.1330.40">
    <property type="entry name" value="RutC-like"/>
    <property type="match status" value="1"/>
</dbReference>
<protein>
    <submittedName>
        <fullName evidence="2">Endoribonuclease L-psp</fullName>
    </submittedName>
</protein>
<name>A0AAW1JE36_POPJA</name>
<dbReference type="InterPro" id="IPR035959">
    <property type="entry name" value="RutC-like_sf"/>
</dbReference>
<comment type="caution">
    <text evidence="2">The sequence shown here is derived from an EMBL/GenBank/DDBJ whole genome shotgun (WGS) entry which is preliminary data.</text>
</comment>